<name>A0ABY5AHV9_9ACTO</name>
<dbReference type="InterPro" id="IPR012349">
    <property type="entry name" value="Split_barrel_FMN-bd"/>
</dbReference>
<organism evidence="1 2">
    <name type="scientific">Arcanobacterium pinnipediorum</name>
    <dbReference type="NCBI Taxonomy" id="1503041"/>
    <lineage>
        <taxon>Bacteria</taxon>
        <taxon>Bacillati</taxon>
        <taxon>Actinomycetota</taxon>
        <taxon>Actinomycetes</taxon>
        <taxon>Actinomycetales</taxon>
        <taxon>Actinomycetaceae</taxon>
        <taxon>Arcanobacterium</taxon>
    </lineage>
</organism>
<dbReference type="Gene3D" id="2.30.110.10">
    <property type="entry name" value="Electron Transport, Fmn-binding Protein, Chain A"/>
    <property type="match status" value="1"/>
</dbReference>
<dbReference type="PANTHER" id="PTHR35802:SF1">
    <property type="entry name" value="PROTEASE SYNTHASE AND SPORULATION PROTEIN PAI 2"/>
    <property type="match status" value="1"/>
</dbReference>
<dbReference type="Pfam" id="PF04299">
    <property type="entry name" value="FMN_bind_2"/>
    <property type="match status" value="1"/>
</dbReference>
<dbReference type="PIRSF" id="PIRSF010372">
    <property type="entry name" value="PaiB"/>
    <property type="match status" value="1"/>
</dbReference>
<evidence type="ECO:0000313" key="1">
    <source>
        <dbReference type="EMBL" id="USR79773.1"/>
    </source>
</evidence>
<keyword evidence="2" id="KW-1185">Reference proteome</keyword>
<protein>
    <submittedName>
        <fullName evidence="1">FMN-binding negative transcriptional regulator</fullName>
    </submittedName>
</protein>
<sequence>MYVAHQHMVESAQALAQAQDIGVGELITVGANGINATRVPFVVVEKNGKQILQAHLNRVNPQVHDDGEALFVVTGAQAHVPGHYLPPEKPGSVMPNAPSWDYVTVHIRGDFSTFDDDEWKQEHWENLVAAHEPIWTMNDTEEHRIKRAYAAIVGVEVAISEVIGKAKLHQNLSSADLTRLADSMERGGASDVAELMRDISVPWAQAREARVGKALDLRARHEY</sequence>
<proteinExistence type="predicted"/>
<dbReference type="PANTHER" id="PTHR35802">
    <property type="entry name" value="PROTEASE SYNTHASE AND SPORULATION PROTEIN PAI 2"/>
    <property type="match status" value="1"/>
</dbReference>
<dbReference type="RefSeq" id="WP_252673634.1">
    <property type="nucleotide sequence ID" value="NZ_CP099547.1"/>
</dbReference>
<dbReference type="EMBL" id="CP099547">
    <property type="protein sequence ID" value="USR79773.1"/>
    <property type="molecule type" value="Genomic_DNA"/>
</dbReference>
<reference evidence="1" key="1">
    <citation type="submission" date="2022-06" db="EMBL/GenBank/DDBJ databases">
        <title>Complete Genome Sequence of Arcanobacterium pinnipediorum strain DSM 28752 isolated from a harbour seal.</title>
        <authorList>
            <person name="Borowiak M."/>
            <person name="Kreitlow A."/>
            <person name="Alssahen M."/>
            <person name="Malorny B."/>
            <person name="Laemmler C."/>
            <person name="Prenger-Berninghoff E."/>
            <person name="Siebert U."/>
            <person name="Ploetz M."/>
            <person name="Abdulmawjood A."/>
        </authorList>
    </citation>
    <scope>NUCLEOTIDE SEQUENCE</scope>
    <source>
        <strain evidence="1">DSM 28752</strain>
    </source>
</reference>
<evidence type="ECO:0000313" key="2">
    <source>
        <dbReference type="Proteomes" id="UP001056109"/>
    </source>
</evidence>
<dbReference type="SUPFAM" id="SSF50475">
    <property type="entry name" value="FMN-binding split barrel"/>
    <property type="match status" value="1"/>
</dbReference>
<dbReference type="Proteomes" id="UP001056109">
    <property type="component" value="Chromosome"/>
</dbReference>
<accession>A0ABY5AHV9</accession>
<gene>
    <name evidence="1" type="ORF">NG665_01925</name>
</gene>
<dbReference type="InterPro" id="IPR007396">
    <property type="entry name" value="TR_PAI2-type"/>
</dbReference>